<evidence type="ECO:0000256" key="13">
    <source>
        <dbReference type="SAM" id="MobiDB-lite"/>
    </source>
</evidence>
<dbReference type="GO" id="GO:0005524">
    <property type="term" value="F:ATP binding"/>
    <property type="evidence" value="ECO:0007669"/>
    <property type="project" value="UniProtKB-UniRule"/>
</dbReference>
<dbReference type="Proteomes" id="UP000424527">
    <property type="component" value="Unassembled WGS sequence"/>
</dbReference>
<dbReference type="PROSITE" id="PS00108">
    <property type="entry name" value="PROTEIN_KINASE_ST"/>
    <property type="match status" value="1"/>
</dbReference>
<feature type="domain" description="Protein kinase" evidence="14">
    <location>
        <begin position="57"/>
        <end position="318"/>
    </location>
</feature>
<name>A0A6G0J4Q3_LARCR</name>
<evidence type="ECO:0000256" key="8">
    <source>
        <dbReference type="ARBA" id="ARBA00022840"/>
    </source>
</evidence>
<evidence type="ECO:0000259" key="14">
    <source>
        <dbReference type="PROSITE" id="PS50011"/>
    </source>
</evidence>
<feature type="compositionally biased region" description="Polar residues" evidence="13">
    <location>
        <begin position="1"/>
        <end position="10"/>
    </location>
</feature>
<gene>
    <name evidence="15" type="ORF">D5F01_LYC03259</name>
</gene>
<dbReference type="Gene3D" id="3.30.200.20">
    <property type="entry name" value="Phosphorylase Kinase, domain 1"/>
    <property type="match status" value="1"/>
</dbReference>
<dbReference type="AlphaFoldDB" id="A0A6G0J4Q3"/>
<comment type="catalytic activity">
    <reaction evidence="10">
        <text>L-seryl-[protein] + ATP = O-phospho-L-seryl-[protein] + ADP + H(+)</text>
        <dbReference type="Rhea" id="RHEA:17989"/>
        <dbReference type="Rhea" id="RHEA-COMP:9863"/>
        <dbReference type="Rhea" id="RHEA-COMP:11604"/>
        <dbReference type="ChEBI" id="CHEBI:15378"/>
        <dbReference type="ChEBI" id="CHEBI:29999"/>
        <dbReference type="ChEBI" id="CHEBI:30616"/>
        <dbReference type="ChEBI" id="CHEBI:83421"/>
        <dbReference type="ChEBI" id="CHEBI:456216"/>
        <dbReference type="EC" id="2.7.11.1"/>
    </reaction>
</comment>
<dbReference type="FunFam" id="1.10.510.10:FF:000094">
    <property type="entry name" value="MAP kinase-activated protein kinase 2"/>
    <property type="match status" value="1"/>
</dbReference>
<accession>A0A6G0J4Q3</accession>
<organism evidence="15 16">
    <name type="scientific">Larimichthys crocea</name>
    <name type="common">Large yellow croaker</name>
    <name type="synonym">Pseudosciaena crocea</name>
    <dbReference type="NCBI Taxonomy" id="215358"/>
    <lineage>
        <taxon>Eukaryota</taxon>
        <taxon>Metazoa</taxon>
        <taxon>Chordata</taxon>
        <taxon>Craniata</taxon>
        <taxon>Vertebrata</taxon>
        <taxon>Euteleostomi</taxon>
        <taxon>Actinopterygii</taxon>
        <taxon>Neopterygii</taxon>
        <taxon>Teleostei</taxon>
        <taxon>Neoteleostei</taxon>
        <taxon>Acanthomorphata</taxon>
        <taxon>Eupercaria</taxon>
        <taxon>Sciaenidae</taxon>
        <taxon>Larimichthys</taxon>
    </lineage>
</organism>
<dbReference type="GO" id="GO:0004674">
    <property type="term" value="F:protein serine/threonine kinase activity"/>
    <property type="evidence" value="ECO:0007669"/>
    <property type="project" value="UniProtKB-KW"/>
</dbReference>
<evidence type="ECO:0000256" key="4">
    <source>
        <dbReference type="ARBA" id="ARBA00022553"/>
    </source>
</evidence>
<comment type="catalytic activity">
    <reaction evidence="9">
        <text>L-threonyl-[protein] + ATP = O-phospho-L-threonyl-[protein] + ADP + H(+)</text>
        <dbReference type="Rhea" id="RHEA:46608"/>
        <dbReference type="Rhea" id="RHEA-COMP:11060"/>
        <dbReference type="Rhea" id="RHEA-COMP:11605"/>
        <dbReference type="ChEBI" id="CHEBI:15378"/>
        <dbReference type="ChEBI" id="CHEBI:30013"/>
        <dbReference type="ChEBI" id="CHEBI:30616"/>
        <dbReference type="ChEBI" id="CHEBI:61977"/>
        <dbReference type="ChEBI" id="CHEBI:456216"/>
        <dbReference type="EC" id="2.7.11.1"/>
    </reaction>
</comment>
<protein>
    <recommendedName>
        <fullName evidence="2">non-specific serine/threonine protein kinase</fullName>
        <ecNumber evidence="2">2.7.11.1</ecNumber>
    </recommendedName>
</protein>
<keyword evidence="4" id="KW-0597">Phosphoprotein</keyword>
<keyword evidence="7 15" id="KW-0418">Kinase</keyword>
<feature type="compositionally biased region" description="Low complexity" evidence="13">
    <location>
        <begin position="13"/>
        <end position="28"/>
    </location>
</feature>
<dbReference type="CDD" id="cd14170">
    <property type="entry name" value="STKc_MAPKAPK2"/>
    <property type="match status" value="1"/>
</dbReference>
<dbReference type="EC" id="2.7.11.1" evidence="2"/>
<comment type="caution">
    <text evidence="15">The sequence shown here is derived from an EMBL/GenBank/DDBJ whole genome shotgun (WGS) entry which is preliminary data.</text>
</comment>
<evidence type="ECO:0000256" key="12">
    <source>
        <dbReference type="RuleBase" id="RU000304"/>
    </source>
</evidence>
<reference evidence="15 16" key="1">
    <citation type="submission" date="2019-07" db="EMBL/GenBank/DDBJ databases">
        <title>Chromosome genome assembly for large yellow croaker.</title>
        <authorList>
            <person name="Xiao S."/>
        </authorList>
    </citation>
    <scope>NUCLEOTIDE SEQUENCE [LARGE SCALE GENOMIC DNA]</scope>
    <source>
        <strain evidence="15">JMULYC20181020</strain>
        <tissue evidence="15">Muscle</tissue>
    </source>
</reference>
<dbReference type="PROSITE" id="PS50011">
    <property type="entry name" value="PROTEIN_KINASE_DOM"/>
    <property type="match status" value="1"/>
</dbReference>
<dbReference type="FunFam" id="3.30.200.20:FF:000156">
    <property type="entry name" value="MAP kinase-activated protein kinase 3"/>
    <property type="match status" value="1"/>
</dbReference>
<dbReference type="SMART" id="SM00220">
    <property type="entry name" value="S_TKc"/>
    <property type="match status" value="1"/>
</dbReference>
<evidence type="ECO:0000256" key="6">
    <source>
        <dbReference type="ARBA" id="ARBA00022741"/>
    </source>
</evidence>
<dbReference type="Gene3D" id="4.10.1170.10">
    <property type="entry name" value="MAP kinase activated protein kinase 2"/>
    <property type="match status" value="1"/>
</dbReference>
<evidence type="ECO:0000313" key="16">
    <source>
        <dbReference type="Proteomes" id="UP000424527"/>
    </source>
</evidence>
<proteinExistence type="inferred from homology"/>
<evidence type="ECO:0000256" key="3">
    <source>
        <dbReference type="ARBA" id="ARBA00022527"/>
    </source>
</evidence>
<feature type="binding site" evidence="11">
    <location>
        <position position="86"/>
    </location>
    <ligand>
        <name>ATP</name>
        <dbReference type="ChEBI" id="CHEBI:30616"/>
    </ligand>
</feature>
<dbReference type="InterPro" id="IPR011009">
    <property type="entry name" value="Kinase-like_dom_sf"/>
</dbReference>
<evidence type="ECO:0000313" key="15">
    <source>
        <dbReference type="EMBL" id="KAE8298755.1"/>
    </source>
</evidence>
<evidence type="ECO:0000256" key="10">
    <source>
        <dbReference type="ARBA" id="ARBA00048679"/>
    </source>
</evidence>
<evidence type="ECO:0000256" key="9">
    <source>
        <dbReference type="ARBA" id="ARBA00047899"/>
    </source>
</evidence>
<evidence type="ECO:0000256" key="5">
    <source>
        <dbReference type="ARBA" id="ARBA00022679"/>
    </source>
</evidence>
<evidence type="ECO:0000256" key="2">
    <source>
        <dbReference type="ARBA" id="ARBA00012513"/>
    </source>
</evidence>
<dbReference type="PANTHER" id="PTHR24347">
    <property type="entry name" value="SERINE/THREONINE-PROTEIN KINASE"/>
    <property type="match status" value="1"/>
</dbReference>
<dbReference type="FunFam" id="4.10.1170.10:FF:000001">
    <property type="entry name" value="MAP kinase-activated protein kinase 3"/>
    <property type="match status" value="1"/>
</dbReference>
<dbReference type="Pfam" id="PF00069">
    <property type="entry name" value="Pkinase"/>
    <property type="match status" value="1"/>
</dbReference>
<feature type="compositionally biased region" description="Polar residues" evidence="13">
    <location>
        <begin position="383"/>
        <end position="394"/>
    </location>
</feature>
<keyword evidence="6 11" id="KW-0547">Nucleotide-binding</keyword>
<keyword evidence="8 11" id="KW-0067">ATP-binding</keyword>
<dbReference type="Gene3D" id="1.10.510.10">
    <property type="entry name" value="Transferase(Phosphotransferase) domain 1"/>
    <property type="match status" value="1"/>
</dbReference>
<keyword evidence="16" id="KW-1185">Reference proteome</keyword>
<dbReference type="PROSITE" id="PS00107">
    <property type="entry name" value="PROTEIN_KINASE_ATP"/>
    <property type="match status" value="1"/>
</dbReference>
<sequence length="394" mass="44889">MLSNAQNQPLFPNPAGQQQNPAGQQQNPNPNPTGQFLPFLARPNLQIKKNAITDDYKVTSQVLGLGINGKVLEIFQKKTGDKYALKMLQDCSKARREVELHWRASPCANIVRIIDVYENLYQSRKCLLIVMECMDGGELFSRIQDRGDQAFTEREASDIMKSIGEAIQFLHAINIAHRDVKPENLLYSTKRPSALLKLTDFGFAKETTSHNSLATPCYTPYYVAPEVLGPEKYDKSCDMWSLGVIMYILLCGYPPFYSNHGLAISPGMKRRIRMGQYEFPNPEWSDVSEEAKQLIRTLLKTEPTQRMTITEFMNHPWINSMEVPQTPLHTSRVLKEEKDAWEDVKEEMTSALATMRVDYEQIKIKTIEDSTNPLLTKRRKKANNTMADPQSAAH</sequence>
<keyword evidence="3 12" id="KW-0723">Serine/threonine-protein kinase</keyword>
<dbReference type="InterPro" id="IPR027442">
    <property type="entry name" value="MAPKAPK_C"/>
</dbReference>
<feature type="region of interest" description="Disordered" evidence="13">
    <location>
        <begin position="1"/>
        <end position="35"/>
    </location>
</feature>
<feature type="region of interest" description="Disordered" evidence="13">
    <location>
        <begin position="374"/>
        <end position="394"/>
    </location>
</feature>
<dbReference type="SUPFAM" id="SSF56112">
    <property type="entry name" value="Protein kinase-like (PK-like)"/>
    <property type="match status" value="1"/>
</dbReference>
<dbReference type="InterPro" id="IPR017441">
    <property type="entry name" value="Protein_kinase_ATP_BS"/>
</dbReference>
<dbReference type="InterPro" id="IPR008271">
    <property type="entry name" value="Ser/Thr_kinase_AS"/>
</dbReference>
<dbReference type="EMBL" id="REGW02000003">
    <property type="protein sequence ID" value="KAE8298755.1"/>
    <property type="molecule type" value="Genomic_DNA"/>
</dbReference>
<evidence type="ECO:0000256" key="1">
    <source>
        <dbReference type="ARBA" id="ARBA00006692"/>
    </source>
</evidence>
<evidence type="ECO:0000256" key="11">
    <source>
        <dbReference type="PROSITE-ProRule" id="PRU10141"/>
    </source>
</evidence>
<keyword evidence="5" id="KW-0808">Transferase</keyword>
<dbReference type="InterPro" id="IPR000719">
    <property type="entry name" value="Prot_kinase_dom"/>
</dbReference>
<comment type="similarity">
    <text evidence="1">Belongs to the protein kinase superfamily. CAMK Ser/Thr protein kinase family.</text>
</comment>
<evidence type="ECO:0000256" key="7">
    <source>
        <dbReference type="ARBA" id="ARBA00022777"/>
    </source>
</evidence>